<proteinExistence type="inferred from homology"/>
<dbReference type="Proteomes" id="UP001369082">
    <property type="component" value="Unassembled WGS sequence"/>
</dbReference>
<dbReference type="CDD" id="cd04237">
    <property type="entry name" value="AAK_NAGS-ABP"/>
    <property type="match status" value="1"/>
</dbReference>
<comment type="similarity">
    <text evidence="2 8">Belongs to the acetyltransferase family. ArgA subfamily.</text>
</comment>
<evidence type="ECO:0000313" key="11">
    <source>
        <dbReference type="Proteomes" id="UP001369082"/>
    </source>
</evidence>
<dbReference type="Gene3D" id="3.40.630.30">
    <property type="match status" value="1"/>
</dbReference>
<keyword evidence="11" id="KW-1185">Reference proteome</keyword>
<dbReference type="InterPro" id="IPR010167">
    <property type="entry name" value="NH2A_AcTrfase"/>
</dbReference>
<gene>
    <name evidence="8 10" type="primary">argA</name>
    <name evidence="10" type="ORF">V6256_10660</name>
</gene>
<dbReference type="PROSITE" id="PS51186">
    <property type="entry name" value="GNAT"/>
    <property type="match status" value="1"/>
</dbReference>
<evidence type="ECO:0000259" key="9">
    <source>
        <dbReference type="PROSITE" id="PS51186"/>
    </source>
</evidence>
<keyword evidence="8" id="KW-0963">Cytoplasm</keyword>
<dbReference type="PANTHER" id="PTHR30602:SF12">
    <property type="entry name" value="AMINO-ACID ACETYLTRANSFERASE NAGS1, CHLOROPLASTIC-RELATED"/>
    <property type="match status" value="1"/>
</dbReference>
<comment type="caution">
    <text evidence="10">The sequence shown here is derived from an EMBL/GenBank/DDBJ whole genome shotgun (WGS) entry which is preliminary data.</text>
</comment>
<evidence type="ECO:0000313" key="10">
    <source>
        <dbReference type="EMBL" id="MEL0630064.1"/>
    </source>
</evidence>
<dbReference type="EMBL" id="JBAKAZ010000039">
    <property type="protein sequence ID" value="MEL0630064.1"/>
    <property type="molecule type" value="Genomic_DNA"/>
</dbReference>
<keyword evidence="4 8" id="KW-0028">Amino-acid biosynthesis</keyword>
<evidence type="ECO:0000256" key="6">
    <source>
        <dbReference type="ARBA" id="ARBA00023315"/>
    </source>
</evidence>
<dbReference type="InterPro" id="IPR000182">
    <property type="entry name" value="GNAT_dom"/>
</dbReference>
<organism evidence="10 11">
    <name type="scientific">Psychromonas aquatilis</name>
    <dbReference type="NCBI Taxonomy" id="2005072"/>
    <lineage>
        <taxon>Bacteria</taxon>
        <taxon>Pseudomonadati</taxon>
        <taxon>Pseudomonadota</taxon>
        <taxon>Gammaproteobacteria</taxon>
        <taxon>Alteromonadales</taxon>
        <taxon>Psychromonadaceae</taxon>
        <taxon>Psychromonas</taxon>
    </lineage>
</organism>
<evidence type="ECO:0000256" key="7">
    <source>
        <dbReference type="ARBA" id="ARBA00048372"/>
    </source>
</evidence>
<evidence type="ECO:0000256" key="3">
    <source>
        <dbReference type="ARBA" id="ARBA00022571"/>
    </source>
</evidence>
<evidence type="ECO:0000256" key="1">
    <source>
        <dbReference type="ARBA" id="ARBA00004925"/>
    </source>
</evidence>
<dbReference type="SUPFAM" id="SSF55729">
    <property type="entry name" value="Acyl-CoA N-acyltransferases (Nat)"/>
    <property type="match status" value="1"/>
</dbReference>
<dbReference type="GO" id="GO:0016746">
    <property type="term" value="F:acyltransferase activity"/>
    <property type="evidence" value="ECO:0007669"/>
    <property type="project" value="UniProtKB-KW"/>
</dbReference>
<dbReference type="HAMAP" id="MF_01105">
    <property type="entry name" value="N_acetyl_glu_synth"/>
    <property type="match status" value="1"/>
</dbReference>
<evidence type="ECO:0000256" key="2">
    <source>
        <dbReference type="ARBA" id="ARBA00009145"/>
    </source>
</evidence>
<dbReference type="RefSeq" id="WP_341598194.1">
    <property type="nucleotide sequence ID" value="NZ_JBAKAZ010000039.1"/>
</dbReference>
<keyword evidence="5 8" id="KW-0808">Transferase</keyword>
<keyword evidence="3 8" id="KW-0055">Arginine biosynthesis</keyword>
<name>A0ABU9GRV6_9GAMM</name>
<dbReference type="InterPro" id="IPR033719">
    <property type="entry name" value="NAGS_kin"/>
</dbReference>
<accession>A0ABU9GRV6</accession>
<reference evidence="10 11" key="1">
    <citation type="submission" date="2024-02" db="EMBL/GenBank/DDBJ databases">
        <title>Bacteria isolated from the canopy kelp, Nereocystis luetkeana.</title>
        <authorList>
            <person name="Pfister C.A."/>
            <person name="Younker I.T."/>
            <person name="Light S.H."/>
        </authorList>
    </citation>
    <scope>NUCLEOTIDE SEQUENCE [LARGE SCALE GENOMIC DNA]</scope>
    <source>
        <strain evidence="10 11">TI.1.05</strain>
    </source>
</reference>
<sequence>MEVANSSTQLINWFRNSAPYINAHRHKTFVLMIGGEALETDNFQHIINDIALLNSLGVKLVLVHGVRPQIQKQLDVHGHSSEFHKDLRITDDRTLSLIKQAVGVVQIQLQAGLSMGLVNSPMQGASIRTVISNVVTAQPIGVKDGIDFLHAGKVRRIDVEGIQSQLSSGAIPIISPLGYSVTGEVFNLLAEDVARQVAIDIKADKLIGFCSNQGVLDENGKVITELLPEQAQVHIDAIEKESGQASGTLRFLRAAVAACKADVTRCHLISYFQDGALLKELFTRDGTGSQIVKESYEQIRPATIDDIGGLLQLIEPLEKQGILVKRSRELLENEIESFFIVERDGMVIGCAALYPFINEKMGELACLVSHPKYRRAARADKLVEHVERKARSLGLESIFVLTTQSIHWFRERDFSLAEISQLPKAKKEMYNLKRNSKVLIKNIVWPH</sequence>
<dbReference type="EC" id="2.3.1.1" evidence="8"/>
<dbReference type="NCBIfam" id="TIGR01890">
    <property type="entry name" value="N-Ac-Glu-synth"/>
    <property type="match status" value="1"/>
</dbReference>
<dbReference type="InterPro" id="IPR001048">
    <property type="entry name" value="Asp/Glu/Uridylate_kinase"/>
</dbReference>
<dbReference type="CDD" id="cd04301">
    <property type="entry name" value="NAT_SF"/>
    <property type="match status" value="1"/>
</dbReference>
<dbReference type="NCBIfam" id="NF003641">
    <property type="entry name" value="PRK05279.1"/>
    <property type="match status" value="1"/>
</dbReference>
<comment type="catalytic activity">
    <reaction evidence="7 8">
        <text>L-glutamate + acetyl-CoA = N-acetyl-L-glutamate + CoA + H(+)</text>
        <dbReference type="Rhea" id="RHEA:24292"/>
        <dbReference type="ChEBI" id="CHEBI:15378"/>
        <dbReference type="ChEBI" id="CHEBI:29985"/>
        <dbReference type="ChEBI" id="CHEBI:44337"/>
        <dbReference type="ChEBI" id="CHEBI:57287"/>
        <dbReference type="ChEBI" id="CHEBI:57288"/>
        <dbReference type="EC" id="2.3.1.1"/>
    </reaction>
</comment>
<evidence type="ECO:0000256" key="5">
    <source>
        <dbReference type="ARBA" id="ARBA00022679"/>
    </source>
</evidence>
<dbReference type="InterPro" id="IPR036393">
    <property type="entry name" value="AceGlu_kinase-like_sf"/>
</dbReference>
<dbReference type="PIRSF" id="PIRSF000423">
    <property type="entry name" value="ArgA"/>
    <property type="match status" value="1"/>
</dbReference>
<comment type="pathway">
    <text evidence="1 8">Amino-acid biosynthesis; L-arginine biosynthesis; N(2)-acetyl-L-ornithine from L-glutamate: step 1/4.</text>
</comment>
<comment type="miscellaneous">
    <text evidence="8">In bacteria which possess the bifunctional enzyme ornithine acetyltransferase/N-acetylglutamate synthase (ArgJ), ArgA fulfills an anaplerotic role.</text>
</comment>
<evidence type="ECO:0000256" key="4">
    <source>
        <dbReference type="ARBA" id="ARBA00022605"/>
    </source>
</evidence>
<dbReference type="SUPFAM" id="SSF53633">
    <property type="entry name" value="Carbamate kinase-like"/>
    <property type="match status" value="1"/>
</dbReference>
<keyword evidence="6 8" id="KW-0012">Acyltransferase</keyword>
<feature type="domain" description="N-acetyltransferase" evidence="9">
    <location>
        <begin position="297"/>
        <end position="436"/>
    </location>
</feature>
<dbReference type="InterPro" id="IPR016181">
    <property type="entry name" value="Acyl_CoA_acyltransferase"/>
</dbReference>
<dbReference type="PANTHER" id="PTHR30602">
    <property type="entry name" value="AMINO-ACID ACETYLTRANSFERASE"/>
    <property type="match status" value="1"/>
</dbReference>
<evidence type="ECO:0000256" key="8">
    <source>
        <dbReference type="HAMAP-Rule" id="MF_01105"/>
    </source>
</evidence>
<dbReference type="Gene3D" id="3.40.1160.10">
    <property type="entry name" value="Acetylglutamate kinase-like"/>
    <property type="match status" value="1"/>
</dbReference>
<dbReference type="Pfam" id="PF00583">
    <property type="entry name" value="Acetyltransf_1"/>
    <property type="match status" value="1"/>
</dbReference>
<protein>
    <recommendedName>
        <fullName evidence="8">Amino-acid acetyltransferase</fullName>
        <ecNumber evidence="8">2.3.1.1</ecNumber>
    </recommendedName>
    <alternativeName>
        <fullName evidence="8">N-acetylglutamate synthase</fullName>
        <shortName evidence="8">AGS</shortName>
        <shortName evidence="8">NAGS</shortName>
    </alternativeName>
</protein>
<comment type="subcellular location">
    <subcellularLocation>
        <location evidence="8">Cytoplasm</location>
    </subcellularLocation>
</comment>
<dbReference type="Pfam" id="PF00696">
    <property type="entry name" value="AA_kinase"/>
    <property type="match status" value="1"/>
</dbReference>